<feature type="region of interest" description="Disordered" evidence="1">
    <location>
        <begin position="1"/>
        <end position="43"/>
    </location>
</feature>
<reference evidence="2 3" key="1">
    <citation type="submission" date="2019-04" db="EMBL/GenBank/DDBJ databases">
        <title>Methylomes of two halophilic Archaea, Haloarcula marismortui and Haloferax mediterranei.</title>
        <authorList>
            <person name="DasSarma S."/>
            <person name="DasSarma P."/>
            <person name="DasSarma S."/>
            <person name="Fomenkov A."/>
            <person name="Vincze T."/>
            <person name="Anton B.P."/>
            <person name="Roberts R.J."/>
        </authorList>
    </citation>
    <scope>NUCLEOTIDE SEQUENCE [LARGE SCALE GENOMIC DNA]</scope>
    <source>
        <strain evidence="2 3">ATCC 43049</strain>
        <plasmid evidence="3">phma33</plasmid>
    </source>
</reference>
<geneLocation type="plasmid" evidence="3">
    <name>phma33</name>
</geneLocation>
<dbReference type="Proteomes" id="UP000298722">
    <property type="component" value="Plasmid pHMA33"/>
</dbReference>
<dbReference type="AlphaFoldDB" id="A0A4P8JTS8"/>
<protein>
    <submittedName>
        <fullName evidence="2">Uncharacterized protein</fullName>
    </submittedName>
</protein>
<feature type="compositionally biased region" description="Basic and acidic residues" evidence="1">
    <location>
        <begin position="31"/>
        <end position="40"/>
    </location>
</feature>
<accession>A0A4P8JTS8</accession>
<name>A0A4P8JTS8_HALMA</name>
<gene>
    <name evidence="2" type="ORF">E6P14_00320</name>
</gene>
<proteinExistence type="predicted"/>
<dbReference type="GeneID" id="40150553"/>
<dbReference type="EMBL" id="CP039133">
    <property type="protein sequence ID" value="QCP89414.1"/>
    <property type="molecule type" value="Genomic_DNA"/>
</dbReference>
<evidence type="ECO:0000313" key="2">
    <source>
        <dbReference type="EMBL" id="QCP89414.1"/>
    </source>
</evidence>
<sequence>MAVDDVGQAAEIGESHMEQPNQATDGDEEREQASESDKSSRNRPPLFEIDIVAFGHKIQFVPNVHSVLAFSAIFVAAALIYSEVISHGEATPLLFAEVAHFAGWVYLELPETLVIEAIEKEEEAERYGI</sequence>
<dbReference type="RefSeq" id="WP_049938377.1">
    <property type="nucleotide sequence ID" value="NC_006389.1"/>
</dbReference>
<keyword evidence="2" id="KW-0614">Plasmid</keyword>
<organism evidence="2 3">
    <name type="scientific">Haloarcula marismortui (strain ATCC 43049 / DSM 3752 / JCM 8966 / VKM B-1809)</name>
    <name type="common">Halobacterium marismortui</name>
    <dbReference type="NCBI Taxonomy" id="272569"/>
    <lineage>
        <taxon>Archaea</taxon>
        <taxon>Methanobacteriati</taxon>
        <taxon>Methanobacteriota</taxon>
        <taxon>Stenosarchaea group</taxon>
        <taxon>Halobacteria</taxon>
        <taxon>Halobacteriales</taxon>
        <taxon>Haloarculaceae</taxon>
        <taxon>Haloarcula</taxon>
    </lineage>
</organism>
<evidence type="ECO:0000256" key="1">
    <source>
        <dbReference type="SAM" id="MobiDB-lite"/>
    </source>
</evidence>
<evidence type="ECO:0000313" key="3">
    <source>
        <dbReference type="Proteomes" id="UP000298722"/>
    </source>
</evidence>